<feature type="region of interest" description="Disordered" evidence="2">
    <location>
        <begin position="1"/>
        <end position="21"/>
    </location>
</feature>
<dbReference type="InterPro" id="IPR044053">
    <property type="entry name" value="AsaB-like"/>
</dbReference>
<evidence type="ECO:0000256" key="1">
    <source>
        <dbReference type="ARBA" id="ARBA00023604"/>
    </source>
</evidence>
<gene>
    <name evidence="3" type="ORF">AWRI4620_LOCUS2012</name>
</gene>
<dbReference type="PANTHER" id="PTHR34598">
    <property type="entry name" value="BLL6449 PROTEIN"/>
    <property type="match status" value="1"/>
</dbReference>
<dbReference type="Proteomes" id="UP000745764">
    <property type="component" value="Unassembled WGS sequence"/>
</dbReference>
<name>A0A9N8KDR6_9PEZI</name>
<dbReference type="OrthoDB" id="412788at2759"/>
<dbReference type="NCBIfam" id="NF041278">
    <property type="entry name" value="CmcJ_NvfI_EfuI"/>
    <property type="match status" value="1"/>
</dbReference>
<dbReference type="AlphaFoldDB" id="A0A9N8KDR6"/>
<evidence type="ECO:0000313" key="3">
    <source>
        <dbReference type="EMBL" id="CAD0107757.1"/>
    </source>
</evidence>
<accession>A0A9N8KDR6</accession>
<dbReference type="GO" id="GO:0016491">
    <property type="term" value="F:oxidoreductase activity"/>
    <property type="evidence" value="ECO:0007669"/>
    <property type="project" value="InterPro"/>
</dbReference>
<evidence type="ECO:0000256" key="2">
    <source>
        <dbReference type="SAM" id="MobiDB-lite"/>
    </source>
</evidence>
<comment type="caution">
    <text evidence="3">The sequence shown here is derived from an EMBL/GenBank/DDBJ whole genome shotgun (WGS) entry which is preliminary data.</text>
</comment>
<sequence length="178" mass="19692">MSTTATMTATTSTTTTKSQEIEIPRGSVTSTLIFYAPPPDNSSPWNYVEQPPPGFPQRNYTEHPSTVSISDIRGQESAFQLDTQGFTTASNIPSTCSDFSSSSQIEKLYYPEVEALILDKVPGAKRVFLFDHTIRKADANATRQPVHRAHVDQTEKAALQRVQHHLPDEASTLLKDLL</sequence>
<feature type="compositionally biased region" description="Low complexity" evidence="2">
    <location>
        <begin position="1"/>
        <end position="16"/>
    </location>
</feature>
<proteinExistence type="inferred from homology"/>
<organism evidence="3 4">
    <name type="scientific">Aureobasidium uvarum</name>
    <dbReference type="NCBI Taxonomy" id="2773716"/>
    <lineage>
        <taxon>Eukaryota</taxon>
        <taxon>Fungi</taxon>
        <taxon>Dikarya</taxon>
        <taxon>Ascomycota</taxon>
        <taxon>Pezizomycotina</taxon>
        <taxon>Dothideomycetes</taxon>
        <taxon>Dothideomycetidae</taxon>
        <taxon>Dothideales</taxon>
        <taxon>Saccotheciaceae</taxon>
        <taxon>Aureobasidium</taxon>
    </lineage>
</organism>
<dbReference type="PANTHER" id="PTHR34598:SF1">
    <property type="entry name" value="PUTATIVE (AFU_ORTHOLOGUE AFUA_3G13140)-RELATED"/>
    <property type="match status" value="1"/>
</dbReference>
<comment type="similarity">
    <text evidence="1">Belongs to the asaB hydroxylase/desaturase family.</text>
</comment>
<dbReference type="EMBL" id="CAINUL010000002">
    <property type="protein sequence ID" value="CAD0107757.1"/>
    <property type="molecule type" value="Genomic_DNA"/>
</dbReference>
<keyword evidence="4" id="KW-1185">Reference proteome</keyword>
<protein>
    <submittedName>
        <fullName evidence="3">Uncharacterized protein</fullName>
    </submittedName>
</protein>
<evidence type="ECO:0000313" key="4">
    <source>
        <dbReference type="Proteomes" id="UP000745764"/>
    </source>
</evidence>
<reference evidence="3" key="1">
    <citation type="submission" date="2020-06" db="EMBL/GenBank/DDBJ databases">
        <authorList>
            <person name="Onetto C."/>
        </authorList>
    </citation>
    <scope>NUCLEOTIDE SEQUENCE</scope>
</reference>